<keyword evidence="3" id="KW-1185">Reference proteome</keyword>
<evidence type="ECO:0000313" key="2">
    <source>
        <dbReference type="EMBL" id="CAF4474341.1"/>
    </source>
</evidence>
<dbReference type="InterPro" id="IPR036651">
    <property type="entry name" value="Gln_synt_N_sf"/>
</dbReference>
<feature type="non-terminal residue" evidence="1">
    <location>
        <position position="1"/>
    </location>
</feature>
<dbReference type="Proteomes" id="UP000663829">
    <property type="component" value="Unassembled WGS sequence"/>
</dbReference>
<dbReference type="GO" id="GO:0004356">
    <property type="term" value="F:glutamine synthetase activity"/>
    <property type="evidence" value="ECO:0007669"/>
    <property type="project" value="InterPro"/>
</dbReference>
<dbReference type="SUPFAM" id="SSF54368">
    <property type="entry name" value="Glutamine synthetase, N-terminal domain"/>
    <property type="match status" value="1"/>
</dbReference>
<name>A0A816AQ12_9BILA</name>
<dbReference type="GO" id="GO:0006542">
    <property type="term" value="P:glutamine biosynthetic process"/>
    <property type="evidence" value="ECO:0007669"/>
    <property type="project" value="InterPro"/>
</dbReference>
<sequence length="84" mass="9401">MMIVSTTGYIKSVLGPFLSDSSNNDANILKHVFLSDMEDVLQWVQENDVLVVDRGFCNCLGVMKRFGIDVAMPPFLDGKKQFDV</sequence>
<dbReference type="AlphaFoldDB" id="A0A816AQ12"/>
<protein>
    <recommendedName>
        <fullName evidence="4">DDE Tnp4 domain-containing protein</fullName>
    </recommendedName>
</protein>
<comment type="caution">
    <text evidence="1">The sequence shown here is derived from an EMBL/GenBank/DDBJ whole genome shotgun (WGS) entry which is preliminary data.</text>
</comment>
<evidence type="ECO:0008006" key="4">
    <source>
        <dbReference type="Google" id="ProtNLM"/>
    </source>
</evidence>
<evidence type="ECO:0000313" key="1">
    <source>
        <dbReference type="EMBL" id="CAF1598422.1"/>
    </source>
</evidence>
<evidence type="ECO:0000313" key="3">
    <source>
        <dbReference type="Proteomes" id="UP000663829"/>
    </source>
</evidence>
<organism evidence="1 3">
    <name type="scientific">Didymodactylos carnosus</name>
    <dbReference type="NCBI Taxonomy" id="1234261"/>
    <lineage>
        <taxon>Eukaryota</taxon>
        <taxon>Metazoa</taxon>
        <taxon>Spiralia</taxon>
        <taxon>Gnathifera</taxon>
        <taxon>Rotifera</taxon>
        <taxon>Eurotatoria</taxon>
        <taxon>Bdelloidea</taxon>
        <taxon>Philodinida</taxon>
        <taxon>Philodinidae</taxon>
        <taxon>Didymodactylos</taxon>
    </lineage>
</organism>
<dbReference type="Proteomes" id="UP000681722">
    <property type="component" value="Unassembled WGS sequence"/>
</dbReference>
<dbReference type="EMBL" id="CAJNOQ010035196">
    <property type="protein sequence ID" value="CAF1598422.1"/>
    <property type="molecule type" value="Genomic_DNA"/>
</dbReference>
<dbReference type="EMBL" id="CAJOBC010101548">
    <property type="protein sequence ID" value="CAF4474341.1"/>
    <property type="molecule type" value="Genomic_DNA"/>
</dbReference>
<dbReference type="OrthoDB" id="10049726at2759"/>
<gene>
    <name evidence="1" type="ORF">GPM918_LOCUS42266</name>
    <name evidence="2" type="ORF">SRO942_LOCUS43471</name>
</gene>
<proteinExistence type="predicted"/>
<accession>A0A816AQ12</accession>
<reference evidence="1" key="1">
    <citation type="submission" date="2021-02" db="EMBL/GenBank/DDBJ databases">
        <authorList>
            <person name="Nowell W R."/>
        </authorList>
    </citation>
    <scope>NUCLEOTIDE SEQUENCE</scope>
</reference>
<feature type="non-terminal residue" evidence="1">
    <location>
        <position position="84"/>
    </location>
</feature>